<reference evidence="5 6" key="1">
    <citation type="submission" date="2018-05" db="EMBL/GenBank/DDBJ databases">
        <title>Evolution of GPA BGCs.</title>
        <authorList>
            <person name="Waglechner N."/>
            <person name="Wright G.D."/>
        </authorList>
    </citation>
    <scope>NUCLEOTIDE SEQUENCE [LARGE SCALE GENOMIC DNA]</scope>
    <source>
        <strain evidence="5 6">A82846</strain>
    </source>
</reference>
<evidence type="ECO:0000256" key="2">
    <source>
        <dbReference type="ARBA" id="ARBA00022827"/>
    </source>
</evidence>
<dbReference type="OrthoDB" id="5193112at2"/>
<dbReference type="SUPFAM" id="SSF47203">
    <property type="entry name" value="Acyl-CoA dehydrogenase C-terminal domain-like"/>
    <property type="match status" value="1"/>
</dbReference>
<evidence type="ECO:0000256" key="3">
    <source>
        <dbReference type="ARBA" id="ARBA00023002"/>
    </source>
</evidence>
<gene>
    <name evidence="5" type="ORF">DMH04_14835</name>
</gene>
<dbReference type="InterPro" id="IPR036250">
    <property type="entry name" value="AcylCo_DH-like_C"/>
</dbReference>
<feature type="domain" description="Acyl-CoA dehydrogenase/oxidase C-terminal" evidence="4">
    <location>
        <begin position="119"/>
        <end position="244"/>
    </location>
</feature>
<dbReference type="Gene3D" id="1.20.140.10">
    <property type="entry name" value="Butyryl-CoA Dehydrogenase, subunit A, domain 3"/>
    <property type="match status" value="1"/>
</dbReference>
<protein>
    <recommendedName>
        <fullName evidence="4">Acyl-CoA dehydrogenase/oxidase C-terminal domain-containing protein</fullName>
    </recommendedName>
</protein>
<proteinExistence type="predicted"/>
<dbReference type="InterPro" id="IPR009075">
    <property type="entry name" value="AcylCo_DH/oxidase_C"/>
</dbReference>
<keyword evidence="1" id="KW-0285">Flavoprotein</keyword>
<dbReference type="Pfam" id="PF00441">
    <property type="entry name" value="Acyl-CoA_dh_1"/>
    <property type="match status" value="1"/>
</dbReference>
<dbReference type="PANTHER" id="PTHR43884">
    <property type="entry name" value="ACYL-COA DEHYDROGENASE"/>
    <property type="match status" value="1"/>
</dbReference>
<dbReference type="RefSeq" id="WP_051792714.1">
    <property type="nucleotide sequence ID" value="NZ_QHKI01000010.1"/>
</dbReference>
<name>A0A428ZD03_KIBAR</name>
<accession>A0A428ZD03</accession>
<keyword evidence="2" id="KW-0274">FAD</keyword>
<evidence type="ECO:0000313" key="6">
    <source>
        <dbReference type="Proteomes" id="UP000287547"/>
    </source>
</evidence>
<dbReference type="Proteomes" id="UP000287547">
    <property type="component" value="Unassembled WGS sequence"/>
</dbReference>
<dbReference type="EMBL" id="QHKI01000010">
    <property type="protein sequence ID" value="RSM85953.1"/>
    <property type="molecule type" value="Genomic_DNA"/>
</dbReference>
<comment type="caution">
    <text evidence="5">The sequence shown here is derived from an EMBL/GenBank/DDBJ whole genome shotgun (WGS) entry which is preliminary data.</text>
</comment>
<keyword evidence="3" id="KW-0560">Oxidoreductase</keyword>
<organism evidence="5 6">
    <name type="scientific">Kibdelosporangium aridum</name>
    <dbReference type="NCBI Taxonomy" id="2030"/>
    <lineage>
        <taxon>Bacteria</taxon>
        <taxon>Bacillati</taxon>
        <taxon>Actinomycetota</taxon>
        <taxon>Actinomycetes</taxon>
        <taxon>Pseudonocardiales</taxon>
        <taxon>Pseudonocardiaceae</taxon>
        <taxon>Kibdelosporangium</taxon>
    </lineage>
</organism>
<evidence type="ECO:0000259" key="4">
    <source>
        <dbReference type="Pfam" id="PF00441"/>
    </source>
</evidence>
<evidence type="ECO:0000313" key="5">
    <source>
        <dbReference type="EMBL" id="RSM85953.1"/>
    </source>
</evidence>
<dbReference type="GO" id="GO:0003995">
    <property type="term" value="F:acyl-CoA dehydrogenase activity"/>
    <property type="evidence" value="ECO:0007669"/>
    <property type="project" value="TreeGrafter"/>
</dbReference>
<dbReference type="AlphaFoldDB" id="A0A428ZD03"/>
<dbReference type="PANTHER" id="PTHR43884:SF20">
    <property type="entry name" value="ACYL-COA DEHYDROGENASE FADE28"/>
    <property type="match status" value="1"/>
</dbReference>
<sequence length="251" mass="26602">MSVDAFTRAIEIGRTGLEYARVEALTSQELLVHHGVPESAALLLDPVADRSWNLVAGADSAERLLALGPPLVLYEAGEASSTPLRSIAGEELWFVETKAAGREICPGCTVCALAPALLRCRAAGYLLGVVRAALDVAAERVRSRIQFGAPIGVNQAVAFPLAALTARFEALHGLGRHIAVHLGHDPMAEASRFLAACADLAVDATERCLHLHGTAGLLIDSSAQQNYRRAHTFAVRHGTSSRLRLAYPSTG</sequence>
<evidence type="ECO:0000256" key="1">
    <source>
        <dbReference type="ARBA" id="ARBA00022630"/>
    </source>
</evidence>